<proteinExistence type="predicted"/>
<keyword evidence="2" id="KW-1185">Reference proteome</keyword>
<sequence>MAFTSISLAQVQDVAKGTHNFGIGLNAGVTVGDFEDSYSSNIGLDLFYLYGVSERFFVGGTTGLASYFGQEVNIAGLGEVELDDAQFIPLAGSVRFSPFTNFLVGADIGYAIGVNDGDDGGFYASPRATYMFKGKFPIFAGYRLIDLDGESLGSIQFGIGYKF</sequence>
<comment type="caution">
    <text evidence="1">The sequence shown here is derived from an EMBL/GenBank/DDBJ whole genome shotgun (WGS) entry which is preliminary data.</text>
</comment>
<dbReference type="EMBL" id="JBHUHY010000003">
    <property type="protein sequence ID" value="MFD2185978.1"/>
    <property type="molecule type" value="Genomic_DNA"/>
</dbReference>
<organism evidence="1 2">
    <name type="scientific">Aquimarina celericrescens</name>
    <dbReference type="NCBI Taxonomy" id="1964542"/>
    <lineage>
        <taxon>Bacteria</taxon>
        <taxon>Pseudomonadati</taxon>
        <taxon>Bacteroidota</taxon>
        <taxon>Flavobacteriia</taxon>
        <taxon>Flavobacteriales</taxon>
        <taxon>Flavobacteriaceae</taxon>
        <taxon>Aquimarina</taxon>
    </lineage>
</organism>
<protein>
    <recommendedName>
        <fullName evidence="3">Outer membrane protein beta-barrel domain-containing protein</fullName>
    </recommendedName>
</protein>
<dbReference type="RefSeq" id="WP_378318964.1">
    <property type="nucleotide sequence ID" value="NZ_JBHUHY010000003.1"/>
</dbReference>
<reference evidence="2" key="1">
    <citation type="journal article" date="2019" name="Int. J. Syst. Evol. Microbiol.">
        <title>The Global Catalogue of Microorganisms (GCM) 10K type strain sequencing project: providing services to taxonomists for standard genome sequencing and annotation.</title>
        <authorList>
            <consortium name="The Broad Institute Genomics Platform"/>
            <consortium name="The Broad Institute Genome Sequencing Center for Infectious Disease"/>
            <person name="Wu L."/>
            <person name="Ma J."/>
        </authorList>
    </citation>
    <scope>NUCLEOTIDE SEQUENCE [LARGE SCALE GENOMIC DNA]</scope>
    <source>
        <strain evidence="2">DT92</strain>
    </source>
</reference>
<evidence type="ECO:0000313" key="2">
    <source>
        <dbReference type="Proteomes" id="UP001597344"/>
    </source>
</evidence>
<accession>A0ABW5ASL0</accession>
<evidence type="ECO:0008006" key="3">
    <source>
        <dbReference type="Google" id="ProtNLM"/>
    </source>
</evidence>
<gene>
    <name evidence="1" type="ORF">ACFSJT_04180</name>
</gene>
<name>A0ABW5ASL0_9FLAO</name>
<evidence type="ECO:0000313" key="1">
    <source>
        <dbReference type="EMBL" id="MFD2185978.1"/>
    </source>
</evidence>
<dbReference type="SUPFAM" id="SSF56925">
    <property type="entry name" value="OMPA-like"/>
    <property type="match status" value="1"/>
</dbReference>
<dbReference type="Proteomes" id="UP001597344">
    <property type="component" value="Unassembled WGS sequence"/>
</dbReference>
<dbReference type="InterPro" id="IPR011250">
    <property type="entry name" value="OMP/PagP_B-barrel"/>
</dbReference>